<protein>
    <submittedName>
        <fullName evidence="1">Uncharacterized protein</fullName>
    </submittedName>
</protein>
<evidence type="ECO:0000313" key="1">
    <source>
        <dbReference type="EMBL" id="MBB4000480.1"/>
    </source>
</evidence>
<organism evidence="1 2">
    <name type="scientific">Aureimonas pseudogalii</name>
    <dbReference type="NCBI Taxonomy" id="1744844"/>
    <lineage>
        <taxon>Bacteria</taxon>
        <taxon>Pseudomonadati</taxon>
        <taxon>Pseudomonadota</taxon>
        <taxon>Alphaproteobacteria</taxon>
        <taxon>Hyphomicrobiales</taxon>
        <taxon>Aurantimonadaceae</taxon>
        <taxon>Aureimonas</taxon>
    </lineage>
</organism>
<proteinExistence type="predicted"/>
<accession>A0A7W6MM62</accession>
<evidence type="ECO:0000313" key="2">
    <source>
        <dbReference type="Proteomes" id="UP000542776"/>
    </source>
</evidence>
<comment type="caution">
    <text evidence="1">The sequence shown here is derived from an EMBL/GenBank/DDBJ whole genome shotgun (WGS) entry which is preliminary data.</text>
</comment>
<dbReference type="RefSeq" id="WP_183202330.1">
    <property type="nucleotide sequence ID" value="NZ_JACIEK010000021.1"/>
</dbReference>
<keyword evidence="2" id="KW-1185">Reference proteome</keyword>
<dbReference type="Proteomes" id="UP000542776">
    <property type="component" value="Unassembled WGS sequence"/>
</dbReference>
<name>A0A7W6MM62_9HYPH</name>
<reference evidence="1 2" key="1">
    <citation type="submission" date="2020-08" db="EMBL/GenBank/DDBJ databases">
        <title>Genomic Encyclopedia of Type Strains, Phase IV (KMG-IV): sequencing the most valuable type-strain genomes for metagenomic binning, comparative biology and taxonomic classification.</title>
        <authorList>
            <person name="Goeker M."/>
        </authorList>
    </citation>
    <scope>NUCLEOTIDE SEQUENCE [LARGE SCALE GENOMIC DNA]</scope>
    <source>
        <strain evidence="1 2">DSM 102238</strain>
    </source>
</reference>
<sequence>MAKFQMQVETAHPVLFLTDDASDILIPEDTGASFVTVTRNCLTFWVMSFVDGASCVTVSDQACEADGRKLFSGSIDASSGVVTLTDSSGFRYLNVPVPSGRVAISVYADDDRNPDWVWLQLGAIREI</sequence>
<dbReference type="EMBL" id="JACIEK010000021">
    <property type="protein sequence ID" value="MBB4000480.1"/>
    <property type="molecule type" value="Genomic_DNA"/>
</dbReference>
<dbReference type="AlphaFoldDB" id="A0A7W6MM62"/>
<gene>
    <name evidence="1" type="ORF">GGR04_004358</name>
</gene>